<evidence type="ECO:0000256" key="3">
    <source>
        <dbReference type="ARBA" id="ARBA00007931"/>
    </source>
</evidence>
<keyword evidence="9" id="KW-0862">Zinc</keyword>
<dbReference type="Pfam" id="PF02163">
    <property type="entry name" value="Peptidase_M50"/>
    <property type="match status" value="1"/>
</dbReference>
<evidence type="ECO:0000313" key="16">
    <source>
        <dbReference type="Proteomes" id="UP000185494"/>
    </source>
</evidence>
<dbReference type="EMBL" id="CP015583">
    <property type="protein sequence ID" value="APT57097.1"/>
    <property type="molecule type" value="Genomic_DNA"/>
</dbReference>
<comment type="cofactor">
    <cofactor evidence="1">
        <name>Zn(2+)</name>
        <dbReference type="ChEBI" id="CHEBI:29105"/>
    </cofactor>
</comment>
<evidence type="ECO:0000256" key="8">
    <source>
        <dbReference type="ARBA" id="ARBA00022801"/>
    </source>
</evidence>
<evidence type="ECO:0000256" key="1">
    <source>
        <dbReference type="ARBA" id="ARBA00001947"/>
    </source>
</evidence>
<name>A0A1L7AE68_9PROT</name>
<dbReference type="AlphaFoldDB" id="A0A1L7AE68"/>
<feature type="transmembrane region" description="Helical" evidence="13">
    <location>
        <begin position="136"/>
        <end position="157"/>
    </location>
</feature>
<dbReference type="PANTHER" id="PTHR35864">
    <property type="entry name" value="ZINC METALLOPROTEASE MJ0611-RELATED"/>
    <property type="match status" value="1"/>
</dbReference>
<evidence type="ECO:0000256" key="12">
    <source>
        <dbReference type="ARBA" id="ARBA00023136"/>
    </source>
</evidence>
<feature type="transmembrane region" description="Helical" evidence="13">
    <location>
        <begin position="100"/>
        <end position="124"/>
    </location>
</feature>
<dbReference type="GO" id="GO:0046872">
    <property type="term" value="F:metal ion binding"/>
    <property type="evidence" value="ECO:0007669"/>
    <property type="project" value="UniProtKB-KW"/>
</dbReference>
<evidence type="ECO:0000256" key="10">
    <source>
        <dbReference type="ARBA" id="ARBA00022989"/>
    </source>
</evidence>
<reference evidence="15 16" key="1">
    <citation type="submission" date="2016-05" db="EMBL/GenBank/DDBJ databases">
        <title>Complete Genome and Methylome Analysis of Psychrotrophic Bacterial Isolates from Antarctic Lake Untersee.</title>
        <authorList>
            <person name="Fomenkov A."/>
            <person name="Akimov V.N."/>
            <person name="Vasilyeva L.V."/>
            <person name="Andersen D."/>
            <person name="Vincze T."/>
            <person name="Roberts R.J."/>
        </authorList>
    </citation>
    <scope>NUCLEOTIDE SEQUENCE [LARGE SCALE GENOMIC DNA]</scope>
    <source>
        <strain evidence="15 16">U14-5</strain>
    </source>
</reference>
<dbReference type="InterPro" id="IPR008915">
    <property type="entry name" value="Peptidase_M50"/>
</dbReference>
<sequence>MPEWLPELLAAAIAAILAITLHEAAHGYAALWLGDDTAQRAGRLSLNPIRHVDPVGTVLVPGFLVISQLLTIGTVQVMFGWAKPVPVNPFRLRNPRFGMVAVAAAGPAINMVLAFLAALSGHVVDAVTLPPELSAWVYRLLSLMILSNLLLGLFNLIPIPPMDGGRILGGLLPPRLGIPFLRLDRLGLLLVVLVLFILPQLSSAWDPMGWLMRYAVGPAFNVVMRAAGYGL</sequence>
<dbReference type="RefSeq" id="WP_075797993.1">
    <property type="nucleotide sequence ID" value="NZ_CP015583.1"/>
</dbReference>
<dbReference type="PANTHER" id="PTHR35864:SF1">
    <property type="entry name" value="ZINC METALLOPROTEASE YWHC-RELATED"/>
    <property type="match status" value="1"/>
</dbReference>
<dbReference type="STRING" id="257708.RGI145_08315"/>
<dbReference type="CDD" id="cd06158">
    <property type="entry name" value="S2P-M50_like_1"/>
    <property type="match status" value="1"/>
</dbReference>
<comment type="subcellular location">
    <subcellularLocation>
        <location evidence="2">Cell membrane</location>
        <topology evidence="2">Multi-pass membrane protein</topology>
    </subcellularLocation>
</comment>
<keyword evidence="8" id="KW-0378">Hydrolase</keyword>
<evidence type="ECO:0000256" key="2">
    <source>
        <dbReference type="ARBA" id="ARBA00004651"/>
    </source>
</evidence>
<keyword evidence="7" id="KW-0479">Metal-binding</keyword>
<evidence type="ECO:0000256" key="7">
    <source>
        <dbReference type="ARBA" id="ARBA00022723"/>
    </source>
</evidence>
<dbReference type="InterPro" id="IPR052348">
    <property type="entry name" value="Metallopeptidase_M50B"/>
</dbReference>
<evidence type="ECO:0000256" key="6">
    <source>
        <dbReference type="ARBA" id="ARBA00022692"/>
    </source>
</evidence>
<evidence type="ECO:0000256" key="4">
    <source>
        <dbReference type="ARBA" id="ARBA00022475"/>
    </source>
</evidence>
<proteinExistence type="inferred from homology"/>
<keyword evidence="10 13" id="KW-1133">Transmembrane helix</keyword>
<protein>
    <submittedName>
        <fullName evidence="15">Peptidase M48</fullName>
    </submittedName>
</protein>
<evidence type="ECO:0000259" key="14">
    <source>
        <dbReference type="Pfam" id="PF02163"/>
    </source>
</evidence>
<keyword evidence="5" id="KW-0645">Protease</keyword>
<dbReference type="GO" id="GO:0005886">
    <property type="term" value="C:plasma membrane"/>
    <property type="evidence" value="ECO:0007669"/>
    <property type="project" value="UniProtKB-SubCell"/>
</dbReference>
<dbReference type="InterPro" id="IPR044537">
    <property type="entry name" value="Rip2-like"/>
</dbReference>
<evidence type="ECO:0000256" key="5">
    <source>
        <dbReference type="ARBA" id="ARBA00022670"/>
    </source>
</evidence>
<dbReference type="eggNOG" id="COG1994">
    <property type="taxonomic scope" value="Bacteria"/>
</dbReference>
<evidence type="ECO:0000256" key="11">
    <source>
        <dbReference type="ARBA" id="ARBA00023049"/>
    </source>
</evidence>
<comment type="similarity">
    <text evidence="3">Belongs to the peptidase M50B family.</text>
</comment>
<accession>A0A1L7AE68</accession>
<keyword evidence="6 13" id="KW-0812">Transmembrane</keyword>
<evidence type="ECO:0000256" key="13">
    <source>
        <dbReference type="SAM" id="Phobius"/>
    </source>
</evidence>
<evidence type="ECO:0000256" key="9">
    <source>
        <dbReference type="ARBA" id="ARBA00022833"/>
    </source>
</evidence>
<gene>
    <name evidence="15" type="ORF">RGI145_08315</name>
</gene>
<dbReference type="GO" id="GO:0006508">
    <property type="term" value="P:proteolysis"/>
    <property type="evidence" value="ECO:0007669"/>
    <property type="project" value="UniProtKB-KW"/>
</dbReference>
<feature type="transmembrane region" description="Helical" evidence="13">
    <location>
        <begin position="186"/>
        <end position="205"/>
    </location>
</feature>
<keyword evidence="4" id="KW-1003">Cell membrane</keyword>
<feature type="transmembrane region" description="Helical" evidence="13">
    <location>
        <begin position="58"/>
        <end position="79"/>
    </location>
</feature>
<dbReference type="GO" id="GO:0008237">
    <property type="term" value="F:metallopeptidase activity"/>
    <property type="evidence" value="ECO:0007669"/>
    <property type="project" value="UniProtKB-KW"/>
</dbReference>
<keyword evidence="11" id="KW-0482">Metalloprotease</keyword>
<dbReference type="Proteomes" id="UP000185494">
    <property type="component" value="Chromosome 1"/>
</dbReference>
<keyword evidence="12 13" id="KW-0472">Membrane</keyword>
<feature type="domain" description="Peptidase M50" evidence="14">
    <location>
        <begin position="137"/>
        <end position="176"/>
    </location>
</feature>
<dbReference type="KEGG" id="rgi:RGI145_08315"/>
<organism evidence="15 16">
    <name type="scientific">Roseomonas gilardii</name>
    <dbReference type="NCBI Taxonomy" id="257708"/>
    <lineage>
        <taxon>Bacteria</taxon>
        <taxon>Pseudomonadati</taxon>
        <taxon>Pseudomonadota</taxon>
        <taxon>Alphaproteobacteria</taxon>
        <taxon>Acetobacterales</taxon>
        <taxon>Roseomonadaceae</taxon>
        <taxon>Roseomonas</taxon>
    </lineage>
</organism>
<evidence type="ECO:0000313" key="15">
    <source>
        <dbReference type="EMBL" id="APT57097.1"/>
    </source>
</evidence>